<gene>
    <name evidence="1" type="ORF">NM125_00340</name>
</gene>
<reference evidence="1" key="1">
    <citation type="submission" date="2022-06" db="EMBL/GenBank/DDBJ databases">
        <title>Gracilimonas sp. CAU 1638 isolated from sea sediment.</title>
        <authorList>
            <person name="Kim W."/>
        </authorList>
    </citation>
    <scope>NUCLEOTIDE SEQUENCE</scope>
    <source>
        <strain evidence="1">CAU 1638</strain>
    </source>
</reference>
<evidence type="ECO:0000313" key="2">
    <source>
        <dbReference type="Proteomes" id="UP001139125"/>
    </source>
</evidence>
<comment type="caution">
    <text evidence="1">The sequence shown here is derived from an EMBL/GenBank/DDBJ whole genome shotgun (WGS) entry which is preliminary data.</text>
</comment>
<evidence type="ECO:0000313" key="1">
    <source>
        <dbReference type="EMBL" id="MCP9290020.1"/>
    </source>
</evidence>
<dbReference type="EMBL" id="JANDBC010000001">
    <property type="protein sequence ID" value="MCP9290020.1"/>
    <property type="molecule type" value="Genomic_DNA"/>
</dbReference>
<dbReference type="AlphaFoldDB" id="A0A9X2RAW3"/>
<protein>
    <submittedName>
        <fullName evidence="1">Uncharacterized protein</fullName>
    </submittedName>
</protein>
<keyword evidence="2" id="KW-1185">Reference proteome</keyword>
<sequence>MPDLALHPTKGKIEKRDPLNINEAVIKSDKEFLDSPEMEKLAKQIMEEKSIEGHEEAKRLHDTIQATASSLYDMDPKQEDQISLF</sequence>
<proteinExistence type="predicted"/>
<dbReference type="Proteomes" id="UP001139125">
    <property type="component" value="Unassembled WGS sequence"/>
</dbReference>
<name>A0A9X2RAW3_9BACT</name>
<accession>A0A9X2RAW3</accession>
<dbReference type="RefSeq" id="WP_255131705.1">
    <property type="nucleotide sequence ID" value="NZ_JANDBC010000001.1"/>
</dbReference>
<organism evidence="1 2">
    <name type="scientific">Gracilimonas sediminicola</name>
    <dbReference type="NCBI Taxonomy" id="2952158"/>
    <lineage>
        <taxon>Bacteria</taxon>
        <taxon>Pseudomonadati</taxon>
        <taxon>Balneolota</taxon>
        <taxon>Balneolia</taxon>
        <taxon>Balneolales</taxon>
        <taxon>Balneolaceae</taxon>
        <taxon>Gracilimonas</taxon>
    </lineage>
</organism>